<dbReference type="STRING" id="443218.AS9A_3059"/>
<keyword evidence="3" id="KW-1185">Reference proteome</keyword>
<dbReference type="InterPro" id="IPR017517">
    <property type="entry name" value="Maleyloyr_isom"/>
</dbReference>
<feature type="domain" description="Mycothiol-dependent maleylpyruvate isomerase metal-binding" evidence="1">
    <location>
        <begin position="8"/>
        <end position="125"/>
    </location>
</feature>
<dbReference type="Pfam" id="PF11716">
    <property type="entry name" value="MDMPI_N"/>
    <property type="match status" value="1"/>
</dbReference>
<dbReference type="InterPro" id="IPR017520">
    <property type="entry name" value="CHP03086"/>
</dbReference>
<dbReference type="RefSeq" id="WP_013807853.1">
    <property type="nucleotide sequence ID" value="NC_015564.1"/>
</dbReference>
<protein>
    <recommendedName>
        <fullName evidence="1">Mycothiol-dependent maleylpyruvate isomerase metal-binding domain-containing protein</fullName>
    </recommendedName>
</protein>
<dbReference type="EMBL" id="CP002786">
    <property type="protein sequence ID" value="AEF41504.1"/>
    <property type="molecule type" value="Genomic_DNA"/>
</dbReference>
<dbReference type="HOGENOM" id="CLU_051661_2_0_11"/>
<dbReference type="InterPro" id="IPR024344">
    <property type="entry name" value="MDMPI_metal-binding"/>
</dbReference>
<dbReference type="GO" id="GO:0046872">
    <property type="term" value="F:metal ion binding"/>
    <property type="evidence" value="ECO:0007669"/>
    <property type="project" value="InterPro"/>
</dbReference>
<proteinExistence type="predicted"/>
<reference evidence="2 3" key="1">
    <citation type="journal article" date="2011" name="J. Bacteriol.">
        <title>Complete genome sequence of Amycolicicoccus subflavus DQS3-9A1T, an actinomycete isolated from crude oil-polluted soil.</title>
        <authorList>
            <person name="Cai M."/>
            <person name="Chen W.M."/>
            <person name="Nie Y."/>
            <person name="Chi C.Q."/>
            <person name="Wang Y.N."/>
            <person name="Tang Y.Q."/>
            <person name="Li G.Y."/>
            <person name="Wu X.L."/>
        </authorList>
    </citation>
    <scope>NUCLEOTIDE SEQUENCE [LARGE SCALE GENOMIC DNA]</scope>
    <source>
        <strain evidence="3">DSM 45089 / DQS3-9A1</strain>
    </source>
</reference>
<dbReference type="Proteomes" id="UP000009235">
    <property type="component" value="Chromosome"/>
</dbReference>
<dbReference type="eggNOG" id="COG1576">
    <property type="taxonomic scope" value="Bacteria"/>
</dbReference>
<dbReference type="AlphaFoldDB" id="F6ELQ6"/>
<dbReference type="InterPro" id="IPR034660">
    <property type="entry name" value="DinB/YfiT-like"/>
</dbReference>
<evidence type="ECO:0000259" key="1">
    <source>
        <dbReference type="Pfam" id="PF11716"/>
    </source>
</evidence>
<organism evidence="2 3">
    <name type="scientific">Hoyosella subflava (strain DSM 45089 / JCM 17490 / NBRC 109087 / DQS3-9A1)</name>
    <name type="common">Amycolicicoccus subflavus</name>
    <dbReference type="NCBI Taxonomy" id="443218"/>
    <lineage>
        <taxon>Bacteria</taxon>
        <taxon>Bacillati</taxon>
        <taxon>Actinomycetota</taxon>
        <taxon>Actinomycetes</taxon>
        <taxon>Mycobacteriales</taxon>
        <taxon>Hoyosellaceae</taxon>
        <taxon>Hoyosella</taxon>
    </lineage>
</organism>
<accession>F6ELQ6</accession>
<gene>
    <name evidence="2" type="ordered locus">AS9A_3059</name>
</gene>
<sequence length="190" mass="20031">MDSVTALERAYESMRNATADLGPAQMTAPSQCDGWDVKTLLNHVFGVGWMFTLVNQGQALGEDSGDVVGTDPALACREVAAANIAAWKIDGAFDGDRTYPFGSFPAPRALLINVGEIAVHAWDVAKSTGQDASIDSGVAALLWDFYNSLPLEAFREHGAFGPVVPVPESAPVADRVLGLIGFQPLAVRAA</sequence>
<evidence type="ECO:0000313" key="3">
    <source>
        <dbReference type="Proteomes" id="UP000009235"/>
    </source>
</evidence>
<dbReference type="KEGG" id="asd:AS9A_3059"/>
<name>F6ELQ6_HOYSD</name>
<dbReference type="OrthoDB" id="5185819at2"/>
<dbReference type="NCBIfam" id="TIGR03083">
    <property type="entry name" value="maleylpyruvate isomerase family mycothiol-dependent enzyme"/>
    <property type="match status" value="1"/>
</dbReference>
<dbReference type="SUPFAM" id="SSF109854">
    <property type="entry name" value="DinB/YfiT-like putative metalloenzymes"/>
    <property type="match status" value="1"/>
</dbReference>
<dbReference type="NCBIfam" id="TIGR03086">
    <property type="entry name" value="TIGR03086 family metal-binding protein"/>
    <property type="match status" value="1"/>
</dbReference>
<dbReference type="Gene3D" id="1.20.120.450">
    <property type="entry name" value="dinb family like domain"/>
    <property type="match status" value="1"/>
</dbReference>
<evidence type="ECO:0000313" key="2">
    <source>
        <dbReference type="EMBL" id="AEF41504.1"/>
    </source>
</evidence>